<evidence type="ECO:0000256" key="5">
    <source>
        <dbReference type="ARBA" id="ARBA00004692"/>
    </source>
</evidence>
<feature type="binding site" evidence="16">
    <location>
        <begin position="43"/>
        <end position="45"/>
    </location>
    <ligand>
        <name>GTP</name>
        <dbReference type="ChEBI" id="CHEBI:37565"/>
    </ligand>
</feature>
<reference evidence="18" key="1">
    <citation type="submission" date="2017-09" db="EMBL/GenBank/DDBJ databases">
        <authorList>
            <person name="Varghese N."/>
            <person name="Submissions S."/>
        </authorList>
    </citation>
    <scope>NUCLEOTIDE SEQUENCE [LARGE SCALE GENOMIC DNA]</scope>
    <source>
        <strain evidence="18">C7</strain>
    </source>
</reference>
<dbReference type="GO" id="GO:0005525">
    <property type="term" value="F:GTP binding"/>
    <property type="evidence" value="ECO:0007669"/>
    <property type="project" value="UniProtKB-UniRule"/>
</dbReference>
<comment type="similarity">
    <text evidence="7 14">Belongs to the CobU/CobP family.</text>
</comment>
<dbReference type="InterPro" id="IPR003203">
    <property type="entry name" value="CobU/CobP"/>
</dbReference>
<dbReference type="GO" id="GO:0043752">
    <property type="term" value="F:adenosylcobinamide kinase activity"/>
    <property type="evidence" value="ECO:0007669"/>
    <property type="project" value="UniProtKB-EC"/>
</dbReference>
<evidence type="ECO:0000256" key="2">
    <source>
        <dbReference type="ARBA" id="ARBA00000711"/>
    </source>
</evidence>
<dbReference type="OrthoDB" id="9788370at2"/>
<feature type="binding site" evidence="16">
    <location>
        <position position="71"/>
    </location>
    <ligand>
        <name>GTP</name>
        <dbReference type="ChEBI" id="CHEBI:37565"/>
    </ligand>
</feature>
<dbReference type="GO" id="GO:0009236">
    <property type="term" value="P:cobalamin biosynthetic process"/>
    <property type="evidence" value="ECO:0007669"/>
    <property type="project" value="UniProtKB-UniRule"/>
</dbReference>
<dbReference type="NCBIfam" id="NF004469">
    <property type="entry name" value="PRK05800.1"/>
    <property type="match status" value="1"/>
</dbReference>
<dbReference type="RefSeq" id="WP_097928166.1">
    <property type="nucleotide sequence ID" value="NZ_OCTN01000001.1"/>
</dbReference>
<comment type="function">
    <text evidence="4 14">Catalyzes ATP-dependent phosphorylation of adenosylcobinamide and addition of GMP to adenosylcobinamide phosphate.</text>
</comment>
<dbReference type="SUPFAM" id="SSF52540">
    <property type="entry name" value="P-loop containing nucleoside triphosphate hydrolases"/>
    <property type="match status" value="1"/>
</dbReference>
<accession>A0A2C9CN20</accession>
<evidence type="ECO:0000256" key="16">
    <source>
        <dbReference type="PIRSR" id="PIRSR006135-2"/>
    </source>
</evidence>
<keyword evidence="10 14" id="KW-0547">Nucleotide-binding</keyword>
<keyword evidence="11 14" id="KW-0418">Kinase</keyword>
<dbReference type="Pfam" id="PF02283">
    <property type="entry name" value="CobU"/>
    <property type="match status" value="1"/>
</dbReference>
<keyword evidence="12 14" id="KW-0067">ATP-binding</keyword>
<comment type="catalytic activity">
    <reaction evidence="2 14">
        <text>adenosylcob(III)inamide phosphate + GTP + H(+) = adenosylcob(III)inamide-GDP + diphosphate</text>
        <dbReference type="Rhea" id="RHEA:22712"/>
        <dbReference type="ChEBI" id="CHEBI:15378"/>
        <dbReference type="ChEBI" id="CHEBI:33019"/>
        <dbReference type="ChEBI" id="CHEBI:37565"/>
        <dbReference type="ChEBI" id="CHEBI:58502"/>
        <dbReference type="ChEBI" id="CHEBI:60487"/>
        <dbReference type="EC" id="2.7.7.62"/>
    </reaction>
</comment>
<evidence type="ECO:0000256" key="11">
    <source>
        <dbReference type="ARBA" id="ARBA00022777"/>
    </source>
</evidence>
<dbReference type="Proteomes" id="UP000220034">
    <property type="component" value="Unassembled WGS sequence"/>
</dbReference>
<dbReference type="CDD" id="cd00544">
    <property type="entry name" value="CobU"/>
    <property type="match status" value="1"/>
</dbReference>
<dbReference type="Gene3D" id="3.40.50.300">
    <property type="entry name" value="P-loop containing nucleotide triphosphate hydrolases"/>
    <property type="match status" value="1"/>
</dbReference>
<evidence type="ECO:0000256" key="3">
    <source>
        <dbReference type="ARBA" id="ARBA00001522"/>
    </source>
</evidence>
<evidence type="ECO:0000256" key="7">
    <source>
        <dbReference type="ARBA" id="ARBA00007490"/>
    </source>
</evidence>
<evidence type="ECO:0000313" key="18">
    <source>
        <dbReference type="Proteomes" id="UP000220034"/>
    </source>
</evidence>
<dbReference type="UniPathway" id="UPA00148">
    <property type="reaction ID" value="UER00236"/>
</dbReference>
<dbReference type="InterPro" id="IPR027417">
    <property type="entry name" value="P-loop_NTPase"/>
</dbReference>
<dbReference type="AlphaFoldDB" id="A0A2C9CN20"/>
<dbReference type="EC" id="2.7.1.156" evidence="14"/>
<evidence type="ECO:0000256" key="14">
    <source>
        <dbReference type="PIRNR" id="PIRNR006135"/>
    </source>
</evidence>
<organism evidence="17 18">
    <name type="scientific">Pontivivens marinum</name>
    <dbReference type="NCBI Taxonomy" id="1690039"/>
    <lineage>
        <taxon>Bacteria</taxon>
        <taxon>Pseudomonadati</taxon>
        <taxon>Pseudomonadota</taxon>
        <taxon>Alphaproteobacteria</taxon>
        <taxon>Rhodobacterales</taxon>
        <taxon>Paracoccaceae</taxon>
        <taxon>Pontivivens</taxon>
    </lineage>
</organism>
<evidence type="ECO:0000256" key="6">
    <source>
        <dbReference type="ARBA" id="ARBA00005159"/>
    </source>
</evidence>
<dbReference type="GO" id="GO:0008820">
    <property type="term" value="F:cobinamide phosphate guanylyltransferase activity"/>
    <property type="evidence" value="ECO:0007669"/>
    <property type="project" value="UniProtKB-UniRule"/>
</dbReference>
<evidence type="ECO:0000256" key="15">
    <source>
        <dbReference type="PIRSR" id="PIRSR006135-1"/>
    </source>
</evidence>
<evidence type="ECO:0000256" key="9">
    <source>
        <dbReference type="ARBA" id="ARBA00022679"/>
    </source>
</evidence>
<evidence type="ECO:0000313" key="17">
    <source>
        <dbReference type="EMBL" id="SOH92595.1"/>
    </source>
</evidence>
<dbReference type="PIRSF" id="PIRSF006135">
    <property type="entry name" value="CobU"/>
    <property type="match status" value="1"/>
</dbReference>
<gene>
    <name evidence="17" type="ORF">SAMN06273572_101443</name>
</gene>
<dbReference type="PANTHER" id="PTHR34848">
    <property type="match status" value="1"/>
</dbReference>
<feature type="binding site" evidence="16">
    <location>
        <begin position="15"/>
        <end position="22"/>
    </location>
    <ligand>
        <name>GTP</name>
        <dbReference type="ChEBI" id="CHEBI:37565"/>
    </ligand>
</feature>
<keyword evidence="17" id="KW-0548">Nucleotidyltransferase</keyword>
<evidence type="ECO:0000256" key="4">
    <source>
        <dbReference type="ARBA" id="ARBA00003889"/>
    </source>
</evidence>
<dbReference type="PANTHER" id="PTHR34848:SF1">
    <property type="entry name" value="BIFUNCTIONAL ADENOSYLCOBALAMIN BIOSYNTHESIS PROTEIN COBU"/>
    <property type="match status" value="1"/>
</dbReference>
<proteinExistence type="inferred from homology"/>
<evidence type="ECO:0000256" key="13">
    <source>
        <dbReference type="ARBA" id="ARBA00023134"/>
    </source>
</evidence>
<comment type="pathway">
    <text evidence="5 14">Cofactor biosynthesis; adenosylcobalamin biosynthesis; adenosylcobalamin from cob(II)yrinate a,c-diamide: step 6/7.</text>
</comment>
<dbReference type="GO" id="GO:0005524">
    <property type="term" value="F:ATP binding"/>
    <property type="evidence" value="ECO:0007669"/>
    <property type="project" value="UniProtKB-UniRule"/>
</dbReference>
<dbReference type="EMBL" id="OCTN01000001">
    <property type="protein sequence ID" value="SOH92595.1"/>
    <property type="molecule type" value="Genomic_DNA"/>
</dbReference>
<keyword evidence="8 14" id="KW-0169">Cobalamin biosynthesis</keyword>
<dbReference type="EC" id="2.7.7.62" evidence="14"/>
<keyword evidence="18" id="KW-1185">Reference proteome</keyword>
<evidence type="ECO:0000256" key="1">
    <source>
        <dbReference type="ARBA" id="ARBA00000312"/>
    </source>
</evidence>
<keyword evidence="13 14" id="KW-0342">GTP-binding</keyword>
<evidence type="ECO:0000256" key="10">
    <source>
        <dbReference type="ARBA" id="ARBA00022741"/>
    </source>
</evidence>
<name>A0A2C9CN20_9RHOB</name>
<comment type="catalytic activity">
    <reaction evidence="3">
        <text>adenosylcob(III)inamide + GTP = adenosylcob(III)inamide phosphate + GDP + H(+)</text>
        <dbReference type="Rhea" id="RHEA:15765"/>
        <dbReference type="ChEBI" id="CHEBI:2480"/>
        <dbReference type="ChEBI" id="CHEBI:15378"/>
        <dbReference type="ChEBI" id="CHEBI:37565"/>
        <dbReference type="ChEBI" id="CHEBI:58189"/>
        <dbReference type="ChEBI" id="CHEBI:58502"/>
        <dbReference type="EC" id="2.7.1.156"/>
    </reaction>
</comment>
<comment type="catalytic activity">
    <reaction evidence="1 14">
        <text>adenosylcob(III)inamide + ATP = adenosylcob(III)inamide phosphate + ADP + H(+)</text>
        <dbReference type="Rhea" id="RHEA:15769"/>
        <dbReference type="ChEBI" id="CHEBI:2480"/>
        <dbReference type="ChEBI" id="CHEBI:15378"/>
        <dbReference type="ChEBI" id="CHEBI:30616"/>
        <dbReference type="ChEBI" id="CHEBI:58502"/>
        <dbReference type="ChEBI" id="CHEBI:456216"/>
        <dbReference type="EC" id="2.7.1.156"/>
    </reaction>
</comment>
<evidence type="ECO:0000256" key="12">
    <source>
        <dbReference type="ARBA" id="ARBA00022840"/>
    </source>
</evidence>
<feature type="active site" description="GMP-histidine intermediate" evidence="15">
    <location>
        <position position="59"/>
    </location>
</feature>
<comment type="pathway">
    <text evidence="6 14">Cofactor biosynthesis; adenosylcobalamin biosynthesis; adenosylcobalamin from cob(II)yrinate a,c-diamide: step 5/7.</text>
</comment>
<keyword evidence="9 14" id="KW-0808">Transferase</keyword>
<protein>
    <recommendedName>
        <fullName evidence="14">Bifunctional adenosylcobalamin biosynthesis protein</fullName>
        <ecNumber evidence="14">2.7.1.156</ecNumber>
        <ecNumber evidence="14">2.7.7.62</ecNumber>
    </recommendedName>
</protein>
<feature type="binding site" evidence="16">
    <location>
        <position position="92"/>
    </location>
    <ligand>
        <name>GTP</name>
        <dbReference type="ChEBI" id="CHEBI:37565"/>
    </ligand>
</feature>
<evidence type="ECO:0000256" key="8">
    <source>
        <dbReference type="ARBA" id="ARBA00022573"/>
    </source>
</evidence>
<sequence length="185" mass="19484">MSGAEVLTNLQVVLGGARSGKSRFAERLAQHAARAGGPLTYVATAQAFDAEMQARIAQHVEDRGAGWTTIEAPLDLVDVISSRVAGEVVLIDCLTLWLSNILLAQRDVEAACRDLVAALAACDAHVICVSNETGMGLVPENKLGRAFRDAQGRLNQMVAAESRLAVFVAAGLPLVLKGELPADLI</sequence>